<sequence length="109" mass="11808">MSISVVNDPQLPVEVYDLLFSANKTASTMKSILTSRIASQAPSVVSRIPQSTSISVSFSSPLSVFSTSPVSQRLPLSLRLAKMFSSQNLQTKSSPAATTTVFTCTYFYF</sequence>
<dbReference type="WBParaSite" id="Pan_g14881.t1">
    <property type="protein sequence ID" value="Pan_g14881.t1"/>
    <property type="gene ID" value="Pan_g14881"/>
</dbReference>
<accession>A0A7E4UZW0</accession>
<name>A0A7E4UZW0_PANRE</name>
<dbReference type="Proteomes" id="UP000492821">
    <property type="component" value="Unassembled WGS sequence"/>
</dbReference>
<evidence type="ECO:0000313" key="2">
    <source>
        <dbReference type="WBParaSite" id="Pan_g14881.t1"/>
    </source>
</evidence>
<organism evidence="1 2">
    <name type="scientific">Panagrellus redivivus</name>
    <name type="common">Microworm</name>
    <dbReference type="NCBI Taxonomy" id="6233"/>
    <lineage>
        <taxon>Eukaryota</taxon>
        <taxon>Metazoa</taxon>
        <taxon>Ecdysozoa</taxon>
        <taxon>Nematoda</taxon>
        <taxon>Chromadorea</taxon>
        <taxon>Rhabditida</taxon>
        <taxon>Tylenchina</taxon>
        <taxon>Panagrolaimomorpha</taxon>
        <taxon>Panagrolaimoidea</taxon>
        <taxon>Panagrolaimidae</taxon>
        <taxon>Panagrellus</taxon>
    </lineage>
</organism>
<reference evidence="1" key="1">
    <citation type="journal article" date="2013" name="Genetics">
        <title>The draft genome and transcriptome of Panagrellus redivivus are shaped by the harsh demands of a free-living lifestyle.</title>
        <authorList>
            <person name="Srinivasan J."/>
            <person name="Dillman A.R."/>
            <person name="Macchietto M.G."/>
            <person name="Heikkinen L."/>
            <person name="Lakso M."/>
            <person name="Fracchia K.M."/>
            <person name="Antoshechkin I."/>
            <person name="Mortazavi A."/>
            <person name="Wong G."/>
            <person name="Sternberg P.W."/>
        </authorList>
    </citation>
    <scope>NUCLEOTIDE SEQUENCE [LARGE SCALE GENOMIC DNA]</scope>
    <source>
        <strain evidence="1">MT8872</strain>
    </source>
</reference>
<reference evidence="2" key="2">
    <citation type="submission" date="2020-10" db="UniProtKB">
        <authorList>
            <consortium name="WormBaseParasite"/>
        </authorList>
    </citation>
    <scope>IDENTIFICATION</scope>
</reference>
<protein>
    <submittedName>
        <fullName evidence="2">Ovule protein</fullName>
    </submittedName>
</protein>
<keyword evidence="1" id="KW-1185">Reference proteome</keyword>
<proteinExistence type="predicted"/>
<evidence type="ECO:0000313" key="1">
    <source>
        <dbReference type="Proteomes" id="UP000492821"/>
    </source>
</evidence>
<dbReference type="AlphaFoldDB" id="A0A7E4UZW0"/>